<comment type="caution">
    <text evidence="2">The sequence shown here is derived from an EMBL/GenBank/DDBJ whole genome shotgun (WGS) entry which is preliminary data.</text>
</comment>
<evidence type="ECO:0000313" key="3">
    <source>
        <dbReference type="Proteomes" id="UP000004221"/>
    </source>
</evidence>
<protein>
    <recommendedName>
        <fullName evidence="1">DUF559 domain-containing protein</fullName>
    </recommendedName>
</protein>
<proteinExistence type="predicted"/>
<keyword evidence="3" id="KW-1185">Reference proteome</keyword>
<dbReference type="Pfam" id="PF04480">
    <property type="entry name" value="DUF559"/>
    <property type="match status" value="1"/>
</dbReference>
<feature type="domain" description="DUF559" evidence="1">
    <location>
        <begin position="2"/>
        <end position="44"/>
    </location>
</feature>
<dbReference type="InterPro" id="IPR007569">
    <property type="entry name" value="DUF559"/>
</dbReference>
<dbReference type="Proteomes" id="UP000004221">
    <property type="component" value="Unassembled WGS sequence"/>
</dbReference>
<dbReference type="EMBL" id="CAGS01000047">
    <property type="protein sequence ID" value="CCF82657.1"/>
    <property type="molecule type" value="Genomic_DNA"/>
</dbReference>
<organism evidence="2 3">
    <name type="scientific">Nitrolancea hollandica Lb</name>
    <dbReference type="NCBI Taxonomy" id="1129897"/>
    <lineage>
        <taxon>Bacteria</taxon>
        <taxon>Pseudomonadati</taxon>
        <taxon>Thermomicrobiota</taxon>
        <taxon>Thermomicrobia</taxon>
        <taxon>Sphaerobacterales</taxon>
        <taxon>Sphaerobacterineae</taxon>
        <taxon>Sphaerobacteraceae</taxon>
        <taxon>Nitrolancea</taxon>
    </lineage>
</organism>
<dbReference type="AlphaFoldDB" id="I4ED95"/>
<accession>I4ED95</accession>
<reference evidence="2 3" key="1">
    <citation type="journal article" date="2012" name="ISME J.">
        <title>Nitrification expanded: discovery, physiology and genomics of a nitrite-oxidizing bacterium from the phylum Chloroflexi.</title>
        <authorList>
            <person name="Sorokin D.Y."/>
            <person name="Lucker S."/>
            <person name="Vejmelkova D."/>
            <person name="Kostrikina N.A."/>
            <person name="Kleerebezem R."/>
            <person name="Rijpstra W.I."/>
            <person name="Damste J.S."/>
            <person name="Le Paslier D."/>
            <person name="Muyzer G."/>
            <person name="Wagner M."/>
            <person name="van Loosdrecht M.C."/>
            <person name="Daims H."/>
        </authorList>
    </citation>
    <scope>NUCLEOTIDE SEQUENCE [LARGE SCALE GENOMIC DNA]</scope>
    <source>
        <strain evidence="3">none</strain>
    </source>
</reference>
<gene>
    <name evidence="2" type="ORF">NITHO_1400008</name>
</gene>
<evidence type="ECO:0000259" key="1">
    <source>
        <dbReference type="Pfam" id="PF04480"/>
    </source>
</evidence>
<evidence type="ECO:0000313" key="2">
    <source>
        <dbReference type="EMBL" id="CCF82657.1"/>
    </source>
</evidence>
<name>I4ED95_9BACT</name>
<dbReference type="Gene3D" id="3.40.960.10">
    <property type="entry name" value="VSR Endonuclease"/>
    <property type="match status" value="1"/>
</dbReference>
<sequence length="51" mass="5555">MHLDQAEYDAARTEHLAAYGYRVIRFRNEAALNDLATVLAQIATAAGAPHS</sequence>